<dbReference type="HOGENOM" id="CLU_317608_0_0_1"/>
<dbReference type="Gene3D" id="1.20.1060.20">
    <property type="match status" value="1"/>
</dbReference>
<dbReference type="InterPro" id="IPR038729">
    <property type="entry name" value="Rad50/SbcC_AAA"/>
</dbReference>
<dbReference type="SUPFAM" id="SSF75553">
    <property type="entry name" value="Smc hinge domain"/>
    <property type="match status" value="1"/>
</dbReference>
<dbReference type="PANTHER" id="PTHR43977">
    <property type="entry name" value="STRUCTURAL MAINTENANCE OF CHROMOSOMES PROTEIN 3"/>
    <property type="match status" value="1"/>
</dbReference>
<dbReference type="EMBL" id="KK365178">
    <property type="protein sequence ID" value="KCZ80490.1"/>
    <property type="molecule type" value="Genomic_DNA"/>
</dbReference>
<gene>
    <name evidence="5" type="ORF">H312_02087</name>
</gene>
<dbReference type="Pfam" id="PF06470">
    <property type="entry name" value="SMC_hinge"/>
    <property type="match status" value="1"/>
</dbReference>
<name>A0A059F005_9MICR</name>
<feature type="domain" description="SMC hinge" evidence="4">
    <location>
        <begin position="399"/>
        <end position="504"/>
    </location>
</feature>
<feature type="compositionally biased region" description="Basic and acidic residues" evidence="3">
    <location>
        <begin position="754"/>
        <end position="764"/>
    </location>
</feature>
<dbReference type="SMART" id="SM00968">
    <property type="entry name" value="SMC_hinge"/>
    <property type="match status" value="1"/>
</dbReference>
<keyword evidence="6" id="KW-1185">Reference proteome</keyword>
<evidence type="ECO:0000256" key="3">
    <source>
        <dbReference type="SAM" id="MobiDB-lite"/>
    </source>
</evidence>
<feature type="coiled-coil region" evidence="2">
    <location>
        <begin position="618"/>
        <end position="711"/>
    </location>
</feature>
<accession>A0A059F005</accession>
<feature type="coiled-coil region" evidence="2">
    <location>
        <begin position="213"/>
        <end position="280"/>
    </location>
</feature>
<dbReference type="Pfam" id="PF02463">
    <property type="entry name" value="SMC_N"/>
    <property type="match status" value="1"/>
</dbReference>
<evidence type="ECO:0000256" key="2">
    <source>
        <dbReference type="SAM" id="Coils"/>
    </source>
</evidence>
<dbReference type="AlphaFoldDB" id="A0A059F005"/>
<organism evidence="5 6">
    <name type="scientific">Anncaliia algerae PRA339</name>
    <dbReference type="NCBI Taxonomy" id="1288291"/>
    <lineage>
        <taxon>Eukaryota</taxon>
        <taxon>Fungi</taxon>
        <taxon>Fungi incertae sedis</taxon>
        <taxon>Microsporidia</taxon>
        <taxon>Tubulinosematoidea</taxon>
        <taxon>Tubulinosematidae</taxon>
        <taxon>Anncaliia</taxon>
    </lineage>
</organism>
<dbReference type="Gene3D" id="3.30.70.1620">
    <property type="match status" value="1"/>
</dbReference>
<dbReference type="GO" id="GO:0005694">
    <property type="term" value="C:chromosome"/>
    <property type="evidence" value="ECO:0007669"/>
    <property type="project" value="InterPro"/>
</dbReference>
<dbReference type="GO" id="GO:0016887">
    <property type="term" value="F:ATP hydrolysis activity"/>
    <property type="evidence" value="ECO:0007669"/>
    <property type="project" value="InterPro"/>
</dbReference>
<dbReference type="OrthoDB" id="10255539at2759"/>
<dbReference type="InterPro" id="IPR010935">
    <property type="entry name" value="SMC_hinge"/>
</dbReference>
<dbReference type="GO" id="GO:0006302">
    <property type="term" value="P:double-strand break repair"/>
    <property type="evidence" value="ECO:0007669"/>
    <property type="project" value="InterPro"/>
</dbReference>
<feature type="region of interest" description="Disordered" evidence="3">
    <location>
        <begin position="748"/>
        <end position="779"/>
    </location>
</feature>
<evidence type="ECO:0000313" key="5">
    <source>
        <dbReference type="EMBL" id="KCZ80490.1"/>
    </source>
</evidence>
<proteinExistence type="predicted"/>
<dbReference type="STRING" id="1288291.A0A059F005"/>
<evidence type="ECO:0000259" key="4">
    <source>
        <dbReference type="SMART" id="SM00968"/>
    </source>
</evidence>
<dbReference type="GO" id="GO:0005524">
    <property type="term" value="F:ATP binding"/>
    <property type="evidence" value="ECO:0007669"/>
    <property type="project" value="InterPro"/>
</dbReference>
<reference evidence="5 6" key="2">
    <citation type="submission" date="2014-03" db="EMBL/GenBank/DDBJ databases">
        <title>The Genome Sequence of Anncaliia algerae insect isolate PRA339.</title>
        <authorList>
            <consortium name="The Broad Institute Genome Sequencing Platform"/>
            <consortium name="The Broad Institute Genome Sequencing Center for Infectious Disease"/>
            <person name="Cuomo C."/>
            <person name="Becnel J."/>
            <person name="Sanscrainte N."/>
            <person name="Walker B."/>
            <person name="Young S.K."/>
            <person name="Zeng Q."/>
            <person name="Gargeya S."/>
            <person name="Fitzgerald M."/>
            <person name="Haas B."/>
            <person name="Abouelleil A."/>
            <person name="Alvarado L."/>
            <person name="Arachchi H.M."/>
            <person name="Berlin A.M."/>
            <person name="Chapman S.B."/>
            <person name="Dewar J."/>
            <person name="Goldberg J."/>
            <person name="Griggs A."/>
            <person name="Gujja S."/>
            <person name="Hansen M."/>
            <person name="Howarth C."/>
            <person name="Imamovic A."/>
            <person name="Larimer J."/>
            <person name="McCowan C."/>
            <person name="Murphy C."/>
            <person name="Neiman D."/>
            <person name="Pearson M."/>
            <person name="Priest M."/>
            <person name="Roberts A."/>
            <person name="Saif S."/>
            <person name="Shea T."/>
            <person name="Sisk P."/>
            <person name="Sykes S."/>
            <person name="Wortman J."/>
            <person name="Nusbaum C."/>
            <person name="Birren B."/>
        </authorList>
    </citation>
    <scope>NUCLEOTIDE SEQUENCE [LARGE SCALE GENOMIC DNA]</scope>
    <source>
        <strain evidence="5 6">PRA339</strain>
    </source>
</reference>
<dbReference type="Gene3D" id="3.40.50.300">
    <property type="entry name" value="P-loop containing nucleotide triphosphate hydrolases"/>
    <property type="match status" value="2"/>
</dbReference>
<feature type="coiled-coil region" evidence="2">
    <location>
        <begin position="844"/>
        <end position="871"/>
    </location>
</feature>
<reference evidence="6" key="1">
    <citation type="submission" date="2013-02" db="EMBL/GenBank/DDBJ databases">
        <authorList>
            <consortium name="The Broad Institute Genome Sequencing Platform"/>
            <person name="Cuomo C."/>
            <person name="Becnel J."/>
            <person name="Sanscrainte N."/>
            <person name="Walker B."/>
            <person name="Young S.K."/>
            <person name="Zeng Q."/>
            <person name="Gargeya S."/>
            <person name="Fitzgerald M."/>
            <person name="Haas B."/>
            <person name="Abouelleil A."/>
            <person name="Alvarado L."/>
            <person name="Arachchi H.M."/>
            <person name="Berlin A.M."/>
            <person name="Chapman S.B."/>
            <person name="Dewar J."/>
            <person name="Goldberg J."/>
            <person name="Griggs A."/>
            <person name="Gujja S."/>
            <person name="Hansen M."/>
            <person name="Howarth C."/>
            <person name="Imamovic A."/>
            <person name="Larimer J."/>
            <person name="McCowan C."/>
            <person name="Murphy C."/>
            <person name="Neiman D."/>
            <person name="Pearson M."/>
            <person name="Priest M."/>
            <person name="Roberts A."/>
            <person name="Saif S."/>
            <person name="Shea T."/>
            <person name="Sisk P."/>
            <person name="Sykes S."/>
            <person name="Wortman J."/>
            <person name="Nusbaum C."/>
            <person name="Birren B."/>
        </authorList>
    </citation>
    <scope>NUCLEOTIDE SEQUENCE [LARGE SCALE GENOMIC DNA]</scope>
    <source>
        <strain evidence="6">PRA339</strain>
    </source>
</reference>
<dbReference type="Proteomes" id="UP000030655">
    <property type="component" value="Unassembled WGS sequence"/>
</dbReference>
<sequence>MHLKELTFTGFKAYPSSQRIQFSPHLTTVTGSNGSGKSSIITAILFALNGTDSPADLVNVTCKNTTVTLKFSDNNSITRTYDKVTRINKFKINNSTVTTHSYTKFLAEYNLSETSFYSIQQGSVTKLINMSKAQMSDFVKQMAGTKFYEEKTLKAIVKLEEKEKNVKLSKTKITETISPFFYKLKEFRESHLNFQRKNELKNKIDKLKRINYKNSLNEIKKEIQLKLDSLKEESKEEIENKFLLLKSIDEINQSLSKISLEEVEEDLEKKVKLKESLQLIPNNYLEIQEKFNAIFSKEVNDYSKKTDQLIEVVADVKIKLQEQIMHKKYFDYNFIQSFKKEILLYIEKNHFDFKELNTIDQLKEETIKLQGINGLKNKLKELKDLYNNLKNSINYPLIEGVYGKVSDNFTLLDNKYFTAVHSILGSRGSFIIVDNEDIASALLETDQPITLMPLNKVRGINNKLSNYTSLLDCIKYDKKVGNAMQFIFNNVYLATTKEMANEICYKHKCMAVMLDGTVYDPKGTMTVGNYEPEKITLVEHFITEEMMNNIEEYNFINVSEALNIINNKVSSSIKGINLLKRLIDFLEGNSFFINDLSTFIKLIDLIKEIKTLQKYKDIKNISDKTNNLKDLERKLKEEMINEHKKYVINEKNKSLIDKLTNEINELNIKRRSKEKEKLSLENDLLGLKERLKKCEEESKREELKKEIIKNNYKLKNEIRQLMFKFNELFDEAEEYLISSTDVLCNRNGKKINSKNKENTKNKEDSSEESVISNNNESDKSSDVINLKNIKLIKELNLSLDKLNINYNTSFYATLPNELNALINEYNTIKHVKKYKMDPKNFDLLEKNEKTLQELESKILLLENDKIKITKTLNKLSIASNKAVINALLYLNNNLTKYIQYFLPGITIKVNDDYTLNIQQENNEVSINALSGGQRSLIALCLLFTALSYNPSPFYIFDEIDAALDVKYCSQIGELLKKEIKAQFIVVSLRDEMAKQGDLLLKVVVEDNKPIVKQINNK</sequence>
<protein>
    <recommendedName>
        <fullName evidence="4">SMC hinge domain-containing protein</fullName>
    </recommendedName>
</protein>
<dbReference type="InterPro" id="IPR036277">
    <property type="entry name" value="SMC_hinge_sf"/>
</dbReference>
<dbReference type="Pfam" id="PF13476">
    <property type="entry name" value="AAA_23"/>
    <property type="match status" value="1"/>
</dbReference>
<dbReference type="SUPFAM" id="SSF52540">
    <property type="entry name" value="P-loop containing nucleoside triphosphate hydrolases"/>
    <property type="match status" value="1"/>
</dbReference>
<dbReference type="InterPro" id="IPR003395">
    <property type="entry name" value="RecF/RecN/SMC_N"/>
</dbReference>
<evidence type="ECO:0000313" key="6">
    <source>
        <dbReference type="Proteomes" id="UP000030655"/>
    </source>
</evidence>
<evidence type="ECO:0000256" key="1">
    <source>
        <dbReference type="ARBA" id="ARBA00023054"/>
    </source>
</evidence>
<dbReference type="GO" id="GO:0051276">
    <property type="term" value="P:chromosome organization"/>
    <property type="evidence" value="ECO:0007669"/>
    <property type="project" value="InterPro"/>
</dbReference>
<dbReference type="InterPro" id="IPR027417">
    <property type="entry name" value="P-loop_NTPase"/>
</dbReference>
<dbReference type="GO" id="GO:0007059">
    <property type="term" value="P:chromosome segregation"/>
    <property type="evidence" value="ECO:0007669"/>
    <property type="project" value="UniProtKB-ARBA"/>
</dbReference>
<dbReference type="VEuPathDB" id="MicrosporidiaDB:H312_02087"/>
<keyword evidence="1 2" id="KW-0175">Coiled coil</keyword>